<dbReference type="Pfam" id="PF00903">
    <property type="entry name" value="Glyoxalase"/>
    <property type="match status" value="1"/>
</dbReference>
<dbReference type="RefSeq" id="WP_141625183.1">
    <property type="nucleotide sequence ID" value="NZ_CP041242.1"/>
</dbReference>
<dbReference type="PANTHER" id="PTHR35006:SF2">
    <property type="entry name" value="GLYOXALASE FAMILY PROTEIN (AFU_ORTHOLOGUE AFUA_5G14830)"/>
    <property type="match status" value="1"/>
</dbReference>
<dbReference type="PANTHER" id="PTHR35006">
    <property type="entry name" value="GLYOXALASE FAMILY PROTEIN (AFU_ORTHOLOGUE AFUA_5G14830)"/>
    <property type="match status" value="1"/>
</dbReference>
<dbReference type="PROSITE" id="PS51819">
    <property type="entry name" value="VOC"/>
    <property type="match status" value="1"/>
</dbReference>
<dbReference type="SUPFAM" id="SSF54593">
    <property type="entry name" value="Glyoxalase/Bleomycin resistance protein/Dihydroxybiphenyl dioxygenase"/>
    <property type="match status" value="1"/>
</dbReference>
<dbReference type="EMBL" id="CP041242">
    <property type="protein sequence ID" value="QDH71853.1"/>
    <property type="molecule type" value="Genomic_DNA"/>
</dbReference>
<keyword evidence="3" id="KW-1185">Reference proteome</keyword>
<accession>A0A514BWR7</accession>
<dbReference type="InterPro" id="IPR004360">
    <property type="entry name" value="Glyas_Fos-R_dOase_dom"/>
</dbReference>
<dbReference type="CDD" id="cd07262">
    <property type="entry name" value="VOC_like"/>
    <property type="match status" value="1"/>
</dbReference>
<dbReference type="InterPro" id="IPR037523">
    <property type="entry name" value="VOC_core"/>
</dbReference>
<name>A0A514BWR7_9GAMM</name>
<dbReference type="OrthoDB" id="9800438at2"/>
<evidence type="ECO:0000259" key="1">
    <source>
        <dbReference type="PROSITE" id="PS51819"/>
    </source>
</evidence>
<reference evidence="2 3" key="1">
    <citation type="submission" date="2019-06" db="EMBL/GenBank/DDBJ databases">
        <title>Lysobacter alkalisoli sp. nov. isolated from saline-alkali soil.</title>
        <authorList>
            <person name="Sun J.-Q."/>
            <person name="Xu L."/>
        </authorList>
    </citation>
    <scope>NUCLEOTIDE SEQUENCE [LARGE SCALE GENOMIC DNA]</scope>
    <source>
        <strain evidence="2 3">SJ-36</strain>
    </source>
</reference>
<sequence length="142" mass="15258">METMELHRGRLIDHVQLVVRDLDASRRFYEAVLDVLGVPVSGEGEGFFWADELVVSSADSEAAQGALTGRVHLAFQAKDEAMVRAFHAAALAAGGSDNGAPGLRPYHPTYYGAFVLDPDGNNIEAVYHGPAQRSADSVKVTF</sequence>
<dbReference type="Proteomes" id="UP000317199">
    <property type="component" value="Chromosome"/>
</dbReference>
<evidence type="ECO:0000313" key="3">
    <source>
        <dbReference type="Proteomes" id="UP000317199"/>
    </source>
</evidence>
<dbReference type="InterPro" id="IPR029068">
    <property type="entry name" value="Glyas_Bleomycin-R_OHBP_Dase"/>
</dbReference>
<dbReference type="Gene3D" id="3.10.180.10">
    <property type="entry name" value="2,3-Dihydroxybiphenyl 1,2-Dioxygenase, domain 1"/>
    <property type="match status" value="1"/>
</dbReference>
<evidence type="ECO:0000313" key="2">
    <source>
        <dbReference type="EMBL" id="QDH71853.1"/>
    </source>
</evidence>
<gene>
    <name evidence="2" type="ORF">FKV23_12265</name>
</gene>
<proteinExistence type="predicted"/>
<dbReference type="KEGG" id="lyj:FKV23_12265"/>
<organism evidence="2 3">
    <name type="scientific">Marilutibacter alkalisoli</name>
    <dbReference type="NCBI Taxonomy" id="2591633"/>
    <lineage>
        <taxon>Bacteria</taxon>
        <taxon>Pseudomonadati</taxon>
        <taxon>Pseudomonadota</taxon>
        <taxon>Gammaproteobacteria</taxon>
        <taxon>Lysobacterales</taxon>
        <taxon>Lysobacteraceae</taxon>
        <taxon>Marilutibacter</taxon>
    </lineage>
</organism>
<dbReference type="AlphaFoldDB" id="A0A514BWR7"/>
<protein>
    <submittedName>
        <fullName evidence="2">VOC family protein</fullName>
    </submittedName>
</protein>
<feature type="domain" description="VOC" evidence="1">
    <location>
        <begin position="11"/>
        <end position="128"/>
    </location>
</feature>